<name>A0A645HDF5_9ZZZZ</name>
<reference evidence="1" key="1">
    <citation type="submission" date="2019-08" db="EMBL/GenBank/DDBJ databases">
        <authorList>
            <person name="Kucharzyk K."/>
            <person name="Murdoch R.W."/>
            <person name="Higgins S."/>
            <person name="Loffler F."/>
        </authorList>
    </citation>
    <scope>NUCLEOTIDE SEQUENCE</scope>
</reference>
<proteinExistence type="predicted"/>
<evidence type="ECO:0000313" key="1">
    <source>
        <dbReference type="EMBL" id="MPN33813.1"/>
    </source>
</evidence>
<accession>A0A645HDF5</accession>
<dbReference type="EMBL" id="VSSQ01086504">
    <property type="protein sequence ID" value="MPN33813.1"/>
    <property type="molecule type" value="Genomic_DNA"/>
</dbReference>
<comment type="caution">
    <text evidence="1">The sequence shown here is derived from an EMBL/GenBank/DDBJ whole genome shotgun (WGS) entry which is preliminary data.</text>
</comment>
<sequence>MAEDHRRPIEPGRGLLDPGDLADGFGGFGMLVDHPDHQLLHRPGLIEPIRRGNQREDTGVCLRGVLDEDRGGQHDHSQIGTAVGARDLTQLAFDVAGR</sequence>
<gene>
    <name evidence="1" type="ORF">SDC9_181305</name>
</gene>
<protein>
    <submittedName>
        <fullName evidence="1">Uncharacterized protein</fullName>
    </submittedName>
</protein>
<dbReference type="AlphaFoldDB" id="A0A645HDF5"/>
<organism evidence="1">
    <name type="scientific">bioreactor metagenome</name>
    <dbReference type="NCBI Taxonomy" id="1076179"/>
    <lineage>
        <taxon>unclassified sequences</taxon>
        <taxon>metagenomes</taxon>
        <taxon>ecological metagenomes</taxon>
    </lineage>
</organism>